<reference evidence="1" key="1">
    <citation type="submission" date="2020-05" db="EMBL/GenBank/DDBJ databases">
        <authorList>
            <consortium name="Genoscope - CEA"/>
            <person name="William W."/>
        </authorList>
    </citation>
    <scope>NUCLEOTIDE SEQUENCE [LARGE SCALE GENOMIC DNA]</scope>
    <source>
        <strain evidence="1">PCC 7821</strain>
    </source>
</reference>
<dbReference type="Proteomes" id="UP000196521">
    <property type="component" value="Unassembled WGS sequence"/>
</dbReference>
<gene>
    <name evidence="1" type="ORF">PLAN_70390</name>
</gene>
<sequence>MINYGFIDQELISPEGLTTFGSLSQIFVRFYGTIDRALETLR</sequence>
<evidence type="ECO:0000313" key="1">
    <source>
        <dbReference type="EMBL" id="CAC5345813.1"/>
    </source>
</evidence>
<evidence type="ECO:0000313" key="2">
    <source>
        <dbReference type="Proteomes" id="UP000196521"/>
    </source>
</evidence>
<accession>A0A6J7ZTU2</accession>
<organism evidence="1 2">
    <name type="scientific">Planktothrix rubescens CCAP 1459/22</name>
    <dbReference type="NCBI Taxonomy" id="329571"/>
    <lineage>
        <taxon>Bacteria</taxon>
        <taxon>Bacillati</taxon>
        <taxon>Cyanobacteriota</taxon>
        <taxon>Cyanophyceae</taxon>
        <taxon>Oscillatoriophycideae</taxon>
        <taxon>Oscillatoriales</taxon>
        <taxon>Microcoleaceae</taxon>
        <taxon>Planktothrix</taxon>
    </lineage>
</organism>
<keyword evidence="2" id="KW-1185">Reference proteome</keyword>
<dbReference type="AlphaFoldDB" id="A0A6J7ZTU2"/>
<comment type="caution">
    <text evidence="1">The sequence shown here is derived from an EMBL/GenBank/DDBJ whole genome shotgun (WGS) entry which is preliminary data.</text>
</comment>
<dbReference type="EMBL" id="CZCZ02000017">
    <property type="protein sequence ID" value="CAC5345813.1"/>
    <property type="molecule type" value="Genomic_DNA"/>
</dbReference>
<proteinExistence type="predicted"/>
<protein>
    <submittedName>
        <fullName evidence="1">Uncharacterized protein</fullName>
    </submittedName>
</protein>
<name>A0A6J7ZTU2_PLARU</name>